<dbReference type="GO" id="GO:0000932">
    <property type="term" value="C:P-body"/>
    <property type="evidence" value="ECO:0007669"/>
    <property type="project" value="TreeGrafter"/>
</dbReference>
<dbReference type="InterPro" id="IPR047575">
    <property type="entry name" value="Sm"/>
</dbReference>
<dbReference type="PANTHER" id="PTHR13586:SF0">
    <property type="entry name" value="TRAILER HITCH, ISOFORM H"/>
    <property type="match status" value="1"/>
</dbReference>
<feature type="domain" description="DFDF" evidence="2">
    <location>
        <begin position="227"/>
        <end position="263"/>
    </location>
</feature>
<feature type="region of interest" description="Disordered" evidence="1">
    <location>
        <begin position="197"/>
        <end position="224"/>
    </location>
</feature>
<feature type="compositionally biased region" description="Basic and acidic residues" evidence="1">
    <location>
        <begin position="282"/>
        <end position="293"/>
    </location>
</feature>
<proteinExistence type="predicted"/>
<feature type="region of interest" description="Disordered" evidence="1">
    <location>
        <begin position="136"/>
        <end position="178"/>
    </location>
</feature>
<dbReference type="InterPro" id="IPR019050">
    <property type="entry name" value="FDF_dom"/>
</dbReference>
<feature type="region of interest" description="Disordered" evidence="1">
    <location>
        <begin position="254"/>
        <end position="332"/>
    </location>
</feature>
<organism evidence="4 5">
    <name type="scientific">Mycena rosella</name>
    <name type="common">Pink bonnet</name>
    <name type="synonym">Agaricus rosellus</name>
    <dbReference type="NCBI Taxonomy" id="1033263"/>
    <lineage>
        <taxon>Eukaryota</taxon>
        <taxon>Fungi</taxon>
        <taxon>Dikarya</taxon>
        <taxon>Basidiomycota</taxon>
        <taxon>Agaricomycotina</taxon>
        <taxon>Agaricomycetes</taxon>
        <taxon>Agaricomycetidae</taxon>
        <taxon>Agaricales</taxon>
        <taxon>Marasmiineae</taxon>
        <taxon>Mycenaceae</taxon>
        <taxon>Mycena</taxon>
    </lineage>
</organism>
<accession>A0AAD7FEU9</accession>
<reference evidence="4" key="1">
    <citation type="submission" date="2023-03" db="EMBL/GenBank/DDBJ databases">
        <title>Massive genome expansion in bonnet fungi (Mycena s.s.) driven by repeated elements and novel gene families across ecological guilds.</title>
        <authorList>
            <consortium name="Lawrence Berkeley National Laboratory"/>
            <person name="Harder C.B."/>
            <person name="Miyauchi S."/>
            <person name="Viragh M."/>
            <person name="Kuo A."/>
            <person name="Thoen E."/>
            <person name="Andreopoulos B."/>
            <person name="Lu D."/>
            <person name="Skrede I."/>
            <person name="Drula E."/>
            <person name="Henrissat B."/>
            <person name="Morin E."/>
            <person name="Kohler A."/>
            <person name="Barry K."/>
            <person name="LaButti K."/>
            <person name="Morin E."/>
            <person name="Salamov A."/>
            <person name="Lipzen A."/>
            <person name="Mereny Z."/>
            <person name="Hegedus B."/>
            <person name="Baldrian P."/>
            <person name="Stursova M."/>
            <person name="Weitz H."/>
            <person name="Taylor A."/>
            <person name="Grigoriev I.V."/>
            <person name="Nagy L.G."/>
            <person name="Martin F."/>
            <person name="Kauserud H."/>
        </authorList>
    </citation>
    <scope>NUCLEOTIDE SEQUENCE</scope>
    <source>
        <strain evidence="4">CBHHK067</strain>
    </source>
</reference>
<dbReference type="PROSITE" id="PS51512">
    <property type="entry name" value="DFDF"/>
    <property type="match status" value="1"/>
</dbReference>
<evidence type="ECO:0000313" key="4">
    <source>
        <dbReference type="EMBL" id="KAJ7619889.1"/>
    </source>
</evidence>
<dbReference type="GO" id="GO:0033962">
    <property type="term" value="P:P-body assembly"/>
    <property type="evidence" value="ECO:0007669"/>
    <property type="project" value="TreeGrafter"/>
</dbReference>
<dbReference type="GO" id="GO:0003729">
    <property type="term" value="F:mRNA binding"/>
    <property type="evidence" value="ECO:0007669"/>
    <property type="project" value="TreeGrafter"/>
</dbReference>
<dbReference type="Pfam" id="PF12701">
    <property type="entry name" value="LSM14"/>
    <property type="match status" value="1"/>
</dbReference>
<dbReference type="Pfam" id="PF09532">
    <property type="entry name" value="FDF"/>
    <property type="match status" value="1"/>
</dbReference>
<dbReference type="GO" id="GO:0034063">
    <property type="term" value="P:stress granule assembly"/>
    <property type="evidence" value="ECO:0007669"/>
    <property type="project" value="TreeGrafter"/>
</dbReference>
<feature type="compositionally biased region" description="Gly residues" evidence="1">
    <location>
        <begin position="215"/>
        <end position="224"/>
    </location>
</feature>
<name>A0AAD7FEU9_MYCRO</name>
<dbReference type="InterPro" id="IPR025762">
    <property type="entry name" value="DFDF"/>
</dbReference>
<comment type="caution">
    <text evidence="4">The sequence shown here is derived from an EMBL/GenBank/DDBJ whole genome shotgun (WGS) entry which is preliminary data.</text>
</comment>
<dbReference type="SMART" id="SM01199">
    <property type="entry name" value="FDF"/>
    <property type="match status" value="1"/>
</dbReference>
<dbReference type="CDD" id="cd01736">
    <property type="entry name" value="LSm14_N"/>
    <property type="match status" value="1"/>
</dbReference>
<evidence type="ECO:0000259" key="2">
    <source>
        <dbReference type="PROSITE" id="PS51512"/>
    </source>
</evidence>
<feature type="compositionally biased region" description="Basic residues" evidence="1">
    <location>
        <begin position="294"/>
        <end position="314"/>
    </location>
</feature>
<evidence type="ECO:0000259" key="3">
    <source>
        <dbReference type="PROSITE" id="PS52002"/>
    </source>
</evidence>
<sequence>MALSFIGKPISLISHSDVRYRGILAGIDPAASTIQLSNVFSMGTESRRPVGEYIPPVQEPYQYIIFRASEVKDLSVDEQPAPRRSVHDDPAVLGVSSLFCDDVPRYSFSAGIDPGTRTRRACGAALVRPADRAAAPAPRAAAADPAGPATAAAAAAAAAPRARAAPPPEPPRRAQQNAIHTAAASLETVERALGDLRVSSAGARRQRTRRPGPQDGMGMGIGMGGGAGPGAVPVPAADFDFASMNAKFDKAALAARAHPHAQQPQADGSGSDRTNPSDDEDGHANGHGKEKERRARRTTRKSRSSTRCRRRRRSGPGGSRGKGKGSSSSKAAAVVAGAVRAGDADGGGADTGITAARRSASEMSRRLGSRGAWGCWGPARMWAGGAGMAAGAPRWGEEEGPAGGGREAAATAAATATVGPCRRLY</sequence>
<dbReference type="Proteomes" id="UP001221757">
    <property type="component" value="Unassembled WGS sequence"/>
</dbReference>
<dbReference type="Gene3D" id="2.30.30.100">
    <property type="match status" value="1"/>
</dbReference>
<dbReference type="EMBL" id="JARKIE010000714">
    <property type="protein sequence ID" value="KAJ7619889.1"/>
    <property type="molecule type" value="Genomic_DNA"/>
</dbReference>
<dbReference type="InterPro" id="IPR025609">
    <property type="entry name" value="Lsm14-like_N"/>
</dbReference>
<gene>
    <name evidence="4" type="ORF">B0H17DRAFT_1219671</name>
</gene>
<feature type="compositionally biased region" description="Low complexity" evidence="1">
    <location>
        <begin position="254"/>
        <end position="266"/>
    </location>
</feature>
<dbReference type="PROSITE" id="PS52002">
    <property type="entry name" value="SM"/>
    <property type="match status" value="1"/>
</dbReference>
<evidence type="ECO:0000313" key="5">
    <source>
        <dbReference type="Proteomes" id="UP001221757"/>
    </source>
</evidence>
<evidence type="ECO:0000256" key="1">
    <source>
        <dbReference type="SAM" id="MobiDB-lite"/>
    </source>
</evidence>
<dbReference type="SMART" id="SM01271">
    <property type="entry name" value="LSM14"/>
    <property type="match status" value="1"/>
</dbReference>
<dbReference type="AlphaFoldDB" id="A0AAD7FEU9"/>
<feature type="domain" description="Sm" evidence="3">
    <location>
        <begin position="1"/>
        <end position="80"/>
    </location>
</feature>
<dbReference type="InterPro" id="IPR010920">
    <property type="entry name" value="LSM_dom_sf"/>
</dbReference>
<protein>
    <submittedName>
        <fullName evidence="4">Scd6-like Sm domain-containing protein</fullName>
    </submittedName>
</protein>
<feature type="compositionally biased region" description="Low complexity" evidence="1">
    <location>
        <begin position="136"/>
        <end position="164"/>
    </location>
</feature>
<keyword evidence="5" id="KW-1185">Reference proteome</keyword>
<dbReference type="PANTHER" id="PTHR13586">
    <property type="entry name" value="SCD6 PROTEIN-RELATED"/>
    <property type="match status" value="1"/>
</dbReference>
<dbReference type="SUPFAM" id="SSF50182">
    <property type="entry name" value="Sm-like ribonucleoproteins"/>
    <property type="match status" value="1"/>
</dbReference>